<dbReference type="GO" id="GO:0000076">
    <property type="term" value="P:DNA replication checkpoint signaling"/>
    <property type="evidence" value="ECO:0007669"/>
    <property type="project" value="TreeGrafter"/>
</dbReference>
<organism evidence="7 8">
    <name type="scientific">Tripterygium wilfordii</name>
    <name type="common">Thunder God vine</name>
    <dbReference type="NCBI Taxonomy" id="458696"/>
    <lineage>
        <taxon>Eukaryota</taxon>
        <taxon>Viridiplantae</taxon>
        <taxon>Streptophyta</taxon>
        <taxon>Embryophyta</taxon>
        <taxon>Tracheophyta</taxon>
        <taxon>Spermatophyta</taxon>
        <taxon>Magnoliopsida</taxon>
        <taxon>eudicotyledons</taxon>
        <taxon>Gunneridae</taxon>
        <taxon>Pentapetalae</taxon>
        <taxon>rosids</taxon>
        <taxon>fabids</taxon>
        <taxon>Celastrales</taxon>
        <taxon>Celastraceae</taxon>
        <taxon>Tripterygium</taxon>
    </lineage>
</organism>
<dbReference type="OrthoDB" id="310853at2759"/>
<comment type="caution">
    <text evidence="7">The sequence shown here is derived from an EMBL/GenBank/DDBJ whole genome shotgun (WGS) entry which is preliminary data.</text>
</comment>
<dbReference type="Proteomes" id="UP000593562">
    <property type="component" value="Unassembled WGS sequence"/>
</dbReference>
<feature type="compositionally biased region" description="Basic and acidic residues" evidence="5">
    <location>
        <begin position="1101"/>
        <end position="1111"/>
    </location>
</feature>
<evidence type="ECO:0000256" key="2">
    <source>
        <dbReference type="ARBA" id="ARBA00023242"/>
    </source>
</evidence>
<dbReference type="GO" id="GO:0031298">
    <property type="term" value="C:replication fork protection complex"/>
    <property type="evidence" value="ECO:0007669"/>
    <property type="project" value="TreeGrafter"/>
</dbReference>
<evidence type="ECO:0000313" key="7">
    <source>
        <dbReference type="EMBL" id="KAF5732400.1"/>
    </source>
</evidence>
<feature type="region of interest" description="Disordered" evidence="5">
    <location>
        <begin position="1135"/>
        <end position="1185"/>
    </location>
</feature>
<dbReference type="InterPro" id="IPR044998">
    <property type="entry name" value="Timeless"/>
</dbReference>
<feature type="compositionally biased region" description="Polar residues" evidence="5">
    <location>
        <begin position="1152"/>
        <end position="1161"/>
    </location>
</feature>
<name>A0A7J7CE81_TRIWF</name>
<evidence type="ECO:0000256" key="4">
    <source>
        <dbReference type="SAM" id="Coils"/>
    </source>
</evidence>
<dbReference type="InParanoid" id="A0A7J7CE81"/>
<dbReference type="GO" id="GO:0043111">
    <property type="term" value="P:replication fork arrest"/>
    <property type="evidence" value="ECO:0007669"/>
    <property type="project" value="TreeGrafter"/>
</dbReference>
<gene>
    <name evidence="7" type="ORF">HS088_TW18G01095</name>
</gene>
<feature type="compositionally biased region" description="Basic and acidic residues" evidence="5">
    <location>
        <begin position="1142"/>
        <end position="1151"/>
    </location>
</feature>
<protein>
    <submittedName>
        <fullName evidence="7">Protein timeless</fullName>
    </submittedName>
</protein>
<dbReference type="PANTHER" id="PTHR22940">
    <property type="entry name" value="TIMEOUT/TIMELESS-2"/>
    <property type="match status" value="1"/>
</dbReference>
<feature type="domain" description="Timeless N-terminal" evidence="6">
    <location>
        <begin position="27"/>
        <end position="286"/>
    </location>
</feature>
<evidence type="ECO:0000259" key="6">
    <source>
        <dbReference type="Pfam" id="PF04821"/>
    </source>
</evidence>
<sequence>MDLQGLSLICSGLGVAEEDENGNRIGYLKGENCLDNLKDLLRFLRRDDPQTREVFKQVCRWNIVPKDLVPIMEHCQDDHSLVLNAVKVLVFLTMPVEPSSSDIPQQIEYLWGLKSAITCSNTLAVVVSLLEDPLQNLESESFTEDDWKLIQLVLTLFRNILAIQDVSSLQKAGNSASQLLLLRDKFLELLFHENIMDLVIVITQHVGGSCGYFRQDNLLLLEIFYYVFIGQEPELIAKAHLKDSKVVEKTKASFDNLKSIMEEEEEKRKLFRQRNMGRHSQFSGAFARLTMDGSKAVVKGNPTSASCNALLKPHKVQRGPTKKIVWDYGRLASTKDDILELLHNFIGQFLGGGYNVLMRSVREDIEKECHGIQSSDIIVFFHVSHFVTSFQYHKFLISKPDMETDTSQVSPSKYAVSTEFRGDICGPIAASMNEPMFLLVMSRWRDAFEGLKETSNYKFLSAAGSLMKTMIRMLDLILKLLPEDSREPQTARIMLYKLFYDQTDEGMTQFLLNLIKSFDTHKQPKSDLADLVEMIHVIVCLMENLQARGTLRVSKRSRKGRKKKASNDKMLADNELSVVQVNQVETGICNGERSTDLGSSHKERLTNAVCNGNEDVSIPDKVDAPEISVVPAVNVGAVLPQTHKRKTEHADDLLSGNSDLSGDELPAANDEVDFKVSKFISGFAQSSIIQNLCWLLKFYKSNSNNTNHYIIRMLRRITDELELSPMLYQLSLFTTFYDILVEQKSHPCEQYADIVGFLTSLVRKMLKKMRNLPLLFVDVLFWKNRKECHYINAEYLLHEVGNMKKKSMAWRLSNGETGASHADGWTHKSIADALGEDEADVMISHELGYQEENENFDEVHEGVKSVSGCEISERENADHERLVEEKSGRISGRKRRLVLTDELETKIKDLYEKFKDNWNCSSLIAQSLDPDGKISAAQVSNKLEQLGLQVVPKKRVRHAGISFPADCDQPGKEGTKFEGETAYDDSIVSEEAPLSLQPFRKTRKRVCAFSEDEEAMVKTLFEQFKYHKRCSYMIANALETKNTIAAAQVSHKLKELGLLVPRRKRSESSMYLRDEELDDFPLGKGHGSDDETLFSFMNRPKNKDGDRSSPEELLKLKGEGKLLDDSDDEIISSVLQRKKKDAQRPVSKELPNESSAGQFVNASKDETLNSGLQKKRKLLSKSKDEKVTAVIDENSRKTISTQRDVTNQLSGIDITVIDMGDTFSHISPQGTSEAEVADSINDNGVSLLNDVDDYPNHHMDDDLTDYGNDTAPQRRMQSAVLRRKLRVVVEDDD</sequence>
<keyword evidence="3" id="KW-0131">Cell cycle</keyword>
<evidence type="ECO:0000256" key="1">
    <source>
        <dbReference type="ARBA" id="ARBA00004123"/>
    </source>
</evidence>
<evidence type="ECO:0000256" key="3">
    <source>
        <dbReference type="ARBA" id="ARBA00023306"/>
    </source>
</evidence>
<evidence type="ECO:0000256" key="5">
    <source>
        <dbReference type="SAM" id="MobiDB-lite"/>
    </source>
</evidence>
<keyword evidence="4" id="KW-0175">Coiled coil</keyword>
<accession>A0A7J7CE81</accession>
<evidence type="ECO:0000313" key="8">
    <source>
        <dbReference type="Proteomes" id="UP000593562"/>
    </source>
</evidence>
<feature type="coiled-coil region" evidence="4">
    <location>
        <begin position="247"/>
        <end position="274"/>
    </location>
</feature>
<dbReference type="EMBL" id="JAAARO010000018">
    <property type="protein sequence ID" value="KAF5732400.1"/>
    <property type="molecule type" value="Genomic_DNA"/>
</dbReference>
<feature type="region of interest" description="Disordered" evidence="5">
    <location>
        <begin position="1091"/>
        <end position="1111"/>
    </location>
</feature>
<proteinExistence type="predicted"/>
<reference evidence="7 8" key="1">
    <citation type="journal article" date="2020" name="Nat. Commun.">
        <title>Genome of Tripterygium wilfordii and identification of cytochrome P450 involved in triptolide biosynthesis.</title>
        <authorList>
            <person name="Tu L."/>
            <person name="Su P."/>
            <person name="Zhang Z."/>
            <person name="Gao L."/>
            <person name="Wang J."/>
            <person name="Hu T."/>
            <person name="Zhou J."/>
            <person name="Zhang Y."/>
            <person name="Zhao Y."/>
            <person name="Liu Y."/>
            <person name="Song Y."/>
            <person name="Tong Y."/>
            <person name="Lu Y."/>
            <person name="Yang J."/>
            <person name="Xu C."/>
            <person name="Jia M."/>
            <person name="Peters R.J."/>
            <person name="Huang L."/>
            <person name="Gao W."/>
        </authorList>
    </citation>
    <scope>NUCLEOTIDE SEQUENCE [LARGE SCALE GENOMIC DNA]</scope>
    <source>
        <strain evidence="8">cv. XIE 37</strain>
        <tissue evidence="7">Leaf</tissue>
    </source>
</reference>
<comment type="subcellular location">
    <subcellularLocation>
        <location evidence="1">Nucleus</location>
    </subcellularLocation>
</comment>
<dbReference type="FunCoup" id="A0A7J7CE81">
    <property type="interactions" value="2321"/>
</dbReference>
<keyword evidence="2" id="KW-0539">Nucleus</keyword>
<dbReference type="GO" id="GO:0006281">
    <property type="term" value="P:DNA repair"/>
    <property type="evidence" value="ECO:0007669"/>
    <property type="project" value="TreeGrafter"/>
</dbReference>
<dbReference type="GO" id="GO:0003677">
    <property type="term" value="F:DNA binding"/>
    <property type="evidence" value="ECO:0007669"/>
    <property type="project" value="TreeGrafter"/>
</dbReference>
<dbReference type="Pfam" id="PF04821">
    <property type="entry name" value="TIMELESS"/>
    <property type="match status" value="1"/>
</dbReference>
<dbReference type="InterPro" id="IPR006906">
    <property type="entry name" value="Timeless_N"/>
</dbReference>
<dbReference type="PANTHER" id="PTHR22940:SF4">
    <property type="entry name" value="PROTEIN TIMELESS HOMOLOG"/>
    <property type="match status" value="1"/>
</dbReference>
<keyword evidence="8" id="KW-1185">Reference proteome</keyword>